<dbReference type="InterPro" id="IPR050179">
    <property type="entry name" value="Trans_hexapeptide_repeat"/>
</dbReference>
<evidence type="ECO:0000256" key="2">
    <source>
        <dbReference type="ARBA" id="ARBA00022679"/>
    </source>
</evidence>
<comment type="similarity">
    <text evidence="1">Belongs to the transferase hexapeptide repeat family.</text>
</comment>
<evidence type="ECO:0000313" key="6">
    <source>
        <dbReference type="Proteomes" id="UP000886829"/>
    </source>
</evidence>
<protein>
    <submittedName>
        <fullName evidence="5">CatB-related O-acetyltransferase</fullName>
    </submittedName>
</protein>
<gene>
    <name evidence="5" type="ORF">H9850_08680</name>
</gene>
<dbReference type="Pfam" id="PF00132">
    <property type="entry name" value="Hexapep"/>
    <property type="match status" value="1"/>
</dbReference>
<dbReference type="EMBL" id="DXEV01000170">
    <property type="protein sequence ID" value="HIX57529.1"/>
    <property type="molecule type" value="Genomic_DNA"/>
</dbReference>
<proteinExistence type="inferred from homology"/>
<dbReference type="GO" id="GO:0016746">
    <property type="term" value="F:acyltransferase activity"/>
    <property type="evidence" value="ECO:0007669"/>
    <property type="project" value="UniProtKB-KW"/>
</dbReference>
<evidence type="ECO:0000256" key="4">
    <source>
        <dbReference type="ARBA" id="ARBA00023315"/>
    </source>
</evidence>
<dbReference type="PANTHER" id="PTHR43300">
    <property type="entry name" value="ACETYLTRANSFERASE"/>
    <property type="match status" value="1"/>
</dbReference>
<dbReference type="InterPro" id="IPR001451">
    <property type="entry name" value="Hexapep"/>
</dbReference>
<comment type="caution">
    <text evidence="5">The sequence shown here is derived from an EMBL/GenBank/DDBJ whole genome shotgun (WGS) entry which is preliminary data.</text>
</comment>
<keyword evidence="2" id="KW-0808">Transferase</keyword>
<keyword evidence="3" id="KW-0677">Repeat</keyword>
<evidence type="ECO:0000256" key="1">
    <source>
        <dbReference type="ARBA" id="ARBA00007274"/>
    </source>
</evidence>
<dbReference type="Proteomes" id="UP000886829">
    <property type="component" value="Unassembled WGS sequence"/>
</dbReference>
<evidence type="ECO:0000256" key="3">
    <source>
        <dbReference type="ARBA" id="ARBA00022737"/>
    </source>
</evidence>
<reference evidence="5" key="2">
    <citation type="submission" date="2021-04" db="EMBL/GenBank/DDBJ databases">
        <authorList>
            <person name="Gilroy R."/>
        </authorList>
    </citation>
    <scope>NUCLEOTIDE SEQUENCE</scope>
    <source>
        <strain evidence="5">USASDec5-558</strain>
    </source>
</reference>
<keyword evidence="4" id="KW-0012">Acyltransferase</keyword>
<evidence type="ECO:0000313" key="5">
    <source>
        <dbReference type="EMBL" id="HIX57529.1"/>
    </source>
</evidence>
<dbReference type="SUPFAM" id="SSF51161">
    <property type="entry name" value="Trimeric LpxA-like enzymes"/>
    <property type="match status" value="1"/>
</dbReference>
<organism evidence="5 6">
    <name type="scientific">Candidatus Anaerobiospirillum pullistercoris</name>
    <dbReference type="NCBI Taxonomy" id="2838452"/>
    <lineage>
        <taxon>Bacteria</taxon>
        <taxon>Pseudomonadati</taxon>
        <taxon>Pseudomonadota</taxon>
        <taxon>Gammaproteobacteria</taxon>
        <taxon>Aeromonadales</taxon>
        <taxon>Succinivibrionaceae</taxon>
        <taxon>Anaerobiospirillum</taxon>
    </lineage>
</organism>
<dbReference type="InterPro" id="IPR011004">
    <property type="entry name" value="Trimer_LpxA-like_sf"/>
</dbReference>
<sequence length="288" mass="32182">MPTQLPICPSTTICDDVCDKLKEHGLNITTSTVIGRNLLFSGPIKIYPQTTLIRARIDAYTVIHENVSVITSSIGRYCTIGHAVEMGLGQHDVYTLTSSGAFQFNASFIHDYPTLRKLSFNQRRKLEETNEATIGHDVWIGPHSYIVGDVTIGTGAVIETGSVITHDVPPYAIVSGAGGGTNSHGIIKGYRFSDEEISDLLELKWWEYDIPKLMAEQQNASHKIPFEKVKDFLSLMHDSDLSTWPKLEDQWLYLMPLSSQQVQMIPASADFDMGHLVPESYRNDPNWL</sequence>
<dbReference type="AlphaFoldDB" id="A0A9D1WEK7"/>
<accession>A0A9D1WEK7</accession>
<dbReference type="InterPro" id="IPR018357">
    <property type="entry name" value="Hexapep_transf_CS"/>
</dbReference>
<dbReference type="Gene3D" id="2.160.10.10">
    <property type="entry name" value="Hexapeptide repeat proteins"/>
    <property type="match status" value="1"/>
</dbReference>
<dbReference type="CDD" id="cd03349">
    <property type="entry name" value="LbH_XAT"/>
    <property type="match status" value="1"/>
</dbReference>
<dbReference type="PROSITE" id="PS00101">
    <property type="entry name" value="HEXAPEP_TRANSFERASES"/>
    <property type="match status" value="1"/>
</dbReference>
<name>A0A9D1WEK7_9GAMM</name>
<reference evidence="5" key="1">
    <citation type="journal article" date="2021" name="PeerJ">
        <title>Extensive microbial diversity within the chicken gut microbiome revealed by metagenomics and culture.</title>
        <authorList>
            <person name="Gilroy R."/>
            <person name="Ravi A."/>
            <person name="Getino M."/>
            <person name="Pursley I."/>
            <person name="Horton D.L."/>
            <person name="Alikhan N.F."/>
            <person name="Baker D."/>
            <person name="Gharbi K."/>
            <person name="Hall N."/>
            <person name="Watson M."/>
            <person name="Adriaenssens E.M."/>
            <person name="Foster-Nyarko E."/>
            <person name="Jarju S."/>
            <person name="Secka A."/>
            <person name="Antonio M."/>
            <person name="Oren A."/>
            <person name="Chaudhuri R.R."/>
            <person name="La Ragione R."/>
            <person name="Hildebrand F."/>
            <person name="Pallen M.J."/>
        </authorList>
    </citation>
    <scope>NUCLEOTIDE SEQUENCE</scope>
    <source>
        <strain evidence="5">USASDec5-558</strain>
    </source>
</reference>